<feature type="compositionally biased region" description="Gly residues" evidence="1">
    <location>
        <begin position="55"/>
        <end position="64"/>
    </location>
</feature>
<sequence>MDPVFATEVAVVGVAAVGVLALVVRSVLRRRRHGREDEDWSEDVEPGKVKMRPGAGWGNGGSWH</sequence>
<keyword evidence="4" id="KW-1185">Reference proteome</keyword>
<protein>
    <submittedName>
        <fullName evidence="3">Uncharacterized protein</fullName>
    </submittedName>
</protein>
<dbReference type="EMBL" id="FOHB01000008">
    <property type="protein sequence ID" value="SES46391.1"/>
    <property type="molecule type" value="Genomic_DNA"/>
</dbReference>
<name>A0A1H9XJY6_9MICO</name>
<keyword evidence="2" id="KW-0472">Membrane</keyword>
<feature type="region of interest" description="Disordered" evidence="1">
    <location>
        <begin position="33"/>
        <end position="64"/>
    </location>
</feature>
<evidence type="ECO:0000313" key="3">
    <source>
        <dbReference type="EMBL" id="SES46391.1"/>
    </source>
</evidence>
<evidence type="ECO:0000256" key="1">
    <source>
        <dbReference type="SAM" id="MobiDB-lite"/>
    </source>
</evidence>
<accession>A0A1H9XJY6</accession>
<dbReference type="Proteomes" id="UP000199019">
    <property type="component" value="Unassembled WGS sequence"/>
</dbReference>
<keyword evidence="2" id="KW-1133">Transmembrane helix</keyword>
<gene>
    <name evidence="3" type="ORF">SAMN05216199_3952</name>
</gene>
<dbReference type="AlphaFoldDB" id="A0A1H9XJY6"/>
<keyword evidence="2" id="KW-0812">Transmembrane</keyword>
<evidence type="ECO:0000313" key="4">
    <source>
        <dbReference type="Proteomes" id="UP000199019"/>
    </source>
</evidence>
<reference evidence="4" key="1">
    <citation type="submission" date="2016-10" db="EMBL/GenBank/DDBJ databases">
        <authorList>
            <person name="Varghese N."/>
            <person name="Submissions S."/>
        </authorList>
    </citation>
    <scope>NUCLEOTIDE SEQUENCE [LARGE SCALE GENOMIC DNA]</scope>
    <source>
        <strain evidence="4">CGMCC 1.6963</strain>
    </source>
</reference>
<dbReference type="STRING" id="587636.SAMN05216199_3952"/>
<feature type="transmembrane region" description="Helical" evidence="2">
    <location>
        <begin position="6"/>
        <end position="28"/>
    </location>
</feature>
<evidence type="ECO:0000256" key="2">
    <source>
        <dbReference type="SAM" id="Phobius"/>
    </source>
</evidence>
<proteinExistence type="predicted"/>
<organism evidence="3 4">
    <name type="scientific">Pedococcus cremeus</name>
    <dbReference type="NCBI Taxonomy" id="587636"/>
    <lineage>
        <taxon>Bacteria</taxon>
        <taxon>Bacillati</taxon>
        <taxon>Actinomycetota</taxon>
        <taxon>Actinomycetes</taxon>
        <taxon>Micrococcales</taxon>
        <taxon>Intrasporangiaceae</taxon>
        <taxon>Pedococcus</taxon>
    </lineage>
</organism>
<dbReference type="RefSeq" id="WP_091761923.1">
    <property type="nucleotide sequence ID" value="NZ_FOHB01000008.1"/>
</dbReference>